<evidence type="ECO:0000313" key="2">
    <source>
        <dbReference type="Proteomes" id="UP001374584"/>
    </source>
</evidence>
<comment type="caution">
    <text evidence="1">The sequence shown here is derived from an EMBL/GenBank/DDBJ whole genome shotgun (WGS) entry which is preliminary data.</text>
</comment>
<protein>
    <submittedName>
        <fullName evidence="1">Uncharacterized protein</fullName>
    </submittedName>
</protein>
<gene>
    <name evidence="1" type="ORF">VNO80_24647</name>
</gene>
<proteinExistence type="predicted"/>
<keyword evidence="2" id="KW-1185">Reference proteome</keyword>
<dbReference type="AlphaFoldDB" id="A0AAN9LST0"/>
<reference evidence="1 2" key="1">
    <citation type="submission" date="2024-01" db="EMBL/GenBank/DDBJ databases">
        <title>The genomes of 5 underutilized Papilionoideae crops provide insights into root nodulation and disease resistanc.</title>
        <authorList>
            <person name="Jiang F."/>
        </authorList>
    </citation>
    <scope>NUCLEOTIDE SEQUENCE [LARGE SCALE GENOMIC DNA]</scope>
    <source>
        <strain evidence="1">JINMINGXINNONG_FW02</strain>
        <tissue evidence="1">Leaves</tissue>
    </source>
</reference>
<organism evidence="1 2">
    <name type="scientific">Phaseolus coccineus</name>
    <name type="common">Scarlet runner bean</name>
    <name type="synonym">Phaseolus multiflorus</name>
    <dbReference type="NCBI Taxonomy" id="3886"/>
    <lineage>
        <taxon>Eukaryota</taxon>
        <taxon>Viridiplantae</taxon>
        <taxon>Streptophyta</taxon>
        <taxon>Embryophyta</taxon>
        <taxon>Tracheophyta</taxon>
        <taxon>Spermatophyta</taxon>
        <taxon>Magnoliopsida</taxon>
        <taxon>eudicotyledons</taxon>
        <taxon>Gunneridae</taxon>
        <taxon>Pentapetalae</taxon>
        <taxon>rosids</taxon>
        <taxon>fabids</taxon>
        <taxon>Fabales</taxon>
        <taxon>Fabaceae</taxon>
        <taxon>Papilionoideae</taxon>
        <taxon>50 kb inversion clade</taxon>
        <taxon>NPAAA clade</taxon>
        <taxon>indigoferoid/millettioid clade</taxon>
        <taxon>Phaseoleae</taxon>
        <taxon>Phaseolus</taxon>
    </lineage>
</organism>
<name>A0AAN9LST0_PHACN</name>
<accession>A0AAN9LST0</accession>
<dbReference type="Proteomes" id="UP001374584">
    <property type="component" value="Unassembled WGS sequence"/>
</dbReference>
<dbReference type="EMBL" id="JAYMYR010000009">
    <property type="protein sequence ID" value="KAK7341710.1"/>
    <property type="molecule type" value="Genomic_DNA"/>
</dbReference>
<sequence>MKQLGVGVKWRIRKIWFLSLFGTERICWRCEYQITSPRLFRRVAWAHVDRDKTKAPDLFVCEVGWRSNHHHIVLIEEQVQVFMAASSNRPLHNFQYKIS</sequence>
<evidence type="ECO:0000313" key="1">
    <source>
        <dbReference type="EMBL" id="KAK7341710.1"/>
    </source>
</evidence>